<evidence type="ECO:0000313" key="2">
    <source>
        <dbReference type="Proteomes" id="UP000373149"/>
    </source>
</evidence>
<dbReference type="EMBL" id="VMNX01000025">
    <property type="protein sequence ID" value="MPY48943.1"/>
    <property type="molecule type" value="Genomic_DNA"/>
</dbReference>
<reference evidence="1 2" key="1">
    <citation type="submission" date="2019-09" db="EMBL/GenBank/DDBJ databases">
        <authorList>
            <person name="Duangmal K."/>
            <person name="Teo W.F.A."/>
            <person name="Lipun K."/>
        </authorList>
    </citation>
    <scope>NUCLEOTIDE SEQUENCE [LARGE SCALE GENOMIC DNA]</scope>
    <source>
        <strain evidence="1 2">K1PN6</strain>
    </source>
</reference>
<name>A0A5N8WNC9_9ACTN</name>
<comment type="caution">
    <text evidence="1">The sequence shown here is derived from an EMBL/GenBank/DDBJ whole genome shotgun (WGS) entry which is preliminary data.</text>
</comment>
<dbReference type="Proteomes" id="UP000373149">
    <property type="component" value="Unassembled WGS sequence"/>
</dbReference>
<dbReference type="AlphaFoldDB" id="A0A5N8WNC9"/>
<protein>
    <submittedName>
        <fullName evidence="1">Uncharacterized protein</fullName>
    </submittedName>
</protein>
<dbReference type="RefSeq" id="WP_152861257.1">
    <property type="nucleotide sequence ID" value="NZ_VMNX01000025.1"/>
</dbReference>
<gene>
    <name evidence="1" type="ORF">FPZ41_10320</name>
</gene>
<sequence length="133" mass="15010">MSELVEFDNFAQVEMLLRAGMELKFELSDDADVLNGSPVYASALNHLREGLISGLRSSSTPGRAQKQADWYRLSQHQHRWRIIAQRAALHPRWRDLTAVEMRHWVETLAAPLTVDDGALEAIKAAVEKMLDGD</sequence>
<evidence type="ECO:0000313" key="1">
    <source>
        <dbReference type="EMBL" id="MPY48943.1"/>
    </source>
</evidence>
<proteinExistence type="predicted"/>
<organism evidence="1 2">
    <name type="scientific">Streptomyces acidicola</name>
    <dbReference type="NCBI Taxonomy" id="2596892"/>
    <lineage>
        <taxon>Bacteria</taxon>
        <taxon>Bacillati</taxon>
        <taxon>Actinomycetota</taxon>
        <taxon>Actinomycetes</taxon>
        <taxon>Kitasatosporales</taxon>
        <taxon>Streptomycetaceae</taxon>
        <taxon>Streptomyces</taxon>
    </lineage>
</organism>
<accession>A0A5N8WNC9</accession>
<keyword evidence="2" id="KW-1185">Reference proteome</keyword>